<evidence type="ECO:0000256" key="4">
    <source>
        <dbReference type="ARBA" id="ARBA00009868"/>
    </source>
</evidence>
<keyword evidence="8 14" id="KW-0808">Transferase</keyword>
<evidence type="ECO:0000256" key="9">
    <source>
        <dbReference type="ARBA" id="ARBA00022737"/>
    </source>
</evidence>
<keyword evidence="10 14" id="KW-0833">Ubl conjugation pathway</keyword>
<dbReference type="InterPro" id="IPR051071">
    <property type="entry name" value="LRR-bact_E3_ubiq_ligases"/>
</dbReference>
<proteinExistence type="inferred from homology"/>
<dbReference type="PANTHER" id="PTHR47114:SF2">
    <property type="entry name" value="OLIGODENDROCYTE-MYELIN GLYCOPROTEIN"/>
    <property type="match status" value="1"/>
</dbReference>
<evidence type="ECO:0000256" key="14">
    <source>
        <dbReference type="PROSITE-ProRule" id="PRU01398"/>
    </source>
</evidence>
<dbReference type="InterPro" id="IPR032675">
    <property type="entry name" value="LRR_dom_sf"/>
</dbReference>
<evidence type="ECO:0000256" key="10">
    <source>
        <dbReference type="ARBA" id="ARBA00022786"/>
    </source>
</evidence>
<dbReference type="SUPFAM" id="SSF52058">
    <property type="entry name" value="L domain-like"/>
    <property type="match status" value="1"/>
</dbReference>
<dbReference type="EMBL" id="JAEILD010000039">
    <property type="protein sequence ID" value="MBI6649132.1"/>
    <property type="molecule type" value="Genomic_DNA"/>
</dbReference>
<dbReference type="Gene3D" id="3.80.10.10">
    <property type="entry name" value="Ribonuclease Inhibitor"/>
    <property type="match status" value="1"/>
</dbReference>
<evidence type="ECO:0000256" key="8">
    <source>
        <dbReference type="ARBA" id="ARBA00022679"/>
    </source>
</evidence>
<dbReference type="InterPro" id="IPR046673">
    <property type="entry name" value="ToxA_N"/>
</dbReference>
<dbReference type="InterPro" id="IPR003591">
    <property type="entry name" value="Leu-rich_rpt_typical-subtyp"/>
</dbReference>
<dbReference type="Pfam" id="PF13855">
    <property type="entry name" value="LRR_8"/>
    <property type="match status" value="1"/>
</dbReference>
<comment type="catalytic activity">
    <reaction evidence="1">
        <text>S-ubiquitinyl-[E2 ubiquitin-conjugating enzyme]-L-cysteine + [acceptor protein]-L-lysine = [E2 ubiquitin-conjugating enzyme]-L-cysteine + N(6)-ubiquitinyl-[acceptor protein]-L-lysine.</text>
        <dbReference type="EC" id="2.3.2.27"/>
    </reaction>
</comment>
<dbReference type="Pfam" id="PF20178">
    <property type="entry name" value="ToxA_N"/>
    <property type="match status" value="1"/>
</dbReference>
<accession>A0ABS0VC90</accession>
<organism evidence="16 17">
    <name type="scientific">Pseudomonas veronii</name>
    <dbReference type="NCBI Taxonomy" id="76761"/>
    <lineage>
        <taxon>Bacteria</taxon>
        <taxon>Pseudomonadati</taxon>
        <taxon>Pseudomonadota</taxon>
        <taxon>Gammaproteobacteria</taxon>
        <taxon>Pseudomonadales</taxon>
        <taxon>Pseudomonadaceae</taxon>
        <taxon>Pseudomonas</taxon>
    </lineage>
</organism>
<evidence type="ECO:0000256" key="13">
    <source>
        <dbReference type="ARBA" id="ARBA00023200"/>
    </source>
</evidence>
<dbReference type="InterPro" id="IPR001611">
    <property type="entry name" value="Leu-rich_rpt"/>
</dbReference>
<sequence length="1606" mass="179024">MAESQDSAQTAAPVTQEQVTAALLEITADLDKAQVLQETLPAWWIDADSQTRQALQNAHEHSQHPHERAARLLARVKPLKVFCAERLKAFLAGKGHASLDIERDTLDVPQRSFKMKAPVGPAIEVIKTERHSLLQAAMQNFPQAFAEPGGMEQGSVIRAGQAVIEGLSAETFVGYCRELDLGAAYQRHLREVFNLPASGNSAAAARSYNPTVSTLGQARCMDMQTDLHLAYAKGDISQSTYTVLQALIKADAPAEQMQHLLFHGKPLVWQGLNIGGSCVWGVMVLAHASTDGFSSGPVVLYMPNEPIRPWYEYPSLDDFKQYLTLKLQVQTYRRFFTGYLDESERFDFFQRFDRSRTLARLEPVAETGNLSRFFFNVGTGKLLLDAHLLAVPTAQADEDARRKRLQNYLDAGLTVLNVAGFVVPGLGALMMGVGIGQLLGEVFEGTDDWNHREKAEALGHLVNVAESIAGMALFAAGAKVFSAAKRLITRPVDFFDSMEAVKRPDDSTGLWRRRAQAYRQPPEVIAGSVANGAGVYQVNGRFYVKIEGGVYSMVFDAGTKQWRALHPQRGEAYRPVLEHNSMGGWRFEWERPEEWENRSYIIKRLHPALGALSDERLNEIAHIADLSLSELRYLAAENLPLPERFRDGVVRFIQEQKVRDLTWQLEHQAQLDTSTARTQMFALPHMADWPSGRYFEVLSREGNLLGRYPDVAPFNYEDMSIHITERQLEDGEVIPTLLAALDADETQTLLGGVVEPDAAEATLKRRLLASLDLTHRQVCEQLYQDAEVITHSDHGLLKSRYPRLPNRIAWELLSKTPSVELGRLRESGRVPLALAQQTREALQLLEEDQAFSGLYWPRQGSEATQRLAVGLLARVPDWPQAMSLQVRRETLTGELIAQQGAPDAALRRTVVTTARGCQAFDGQGKALAPLASGEEGFYQALTDTLSTDQLATLKLTSAQRGAFLRHELLARAQAERKTLARYLWPQRPQPKPALACIQAVRQDPPTQPAALMRKGRKLYPKLDSRQLGWLLHDLGPDHVSRAKAVKGLEGQLKVLLLTLKRWYDDKAATKGMSRSARKDFRSARQSVMKSIERSWKRKTLLPNEEAQVFGLKLDGMVAGPLPQLLAEVDFAHVRVLSLKHMALNNDVAQFLEHFKGLQTLDLMGNTLTDLPQTLEQMPGLQRLYLSDNQLQLTEASRTTLAGLTELRLLDLNNNPLLNAPTVGRMLDLRTLFLNSCSLRELPGGLRRPPYLETVDLRGNRITALPQWLADVPRGVARTLNLGGNPLDAASRQLLSRYRSRVGVGMGFLEDDIARMTEQRAQELWLKDVGTLFTSKQATWSALKAEPGSDGLFHLLAGLGGAADTNTVREDMSRRVWWVLESAEHDAALRQEVFDRAATPLNCDDAAAASFSNLEVLTHIHEASKAVEGGQLTAEPLLHLSRGLFRLDRLERFARKHSDEHPSADPLEVSLAFRKGLADTFDLPGQPRDMRFESLSEVKPLHLRAAADQVRAAEESSELLNYLVELPVWTGYLKKANSVSLGRLTAPFDERMQAVFDQGETLSDTDYREQMNVILQERNQVESAEIRRQTVEALKPGALTACPLPLL</sequence>
<evidence type="ECO:0000313" key="17">
    <source>
        <dbReference type="Proteomes" id="UP000614123"/>
    </source>
</evidence>
<evidence type="ECO:0000256" key="3">
    <source>
        <dbReference type="ARBA" id="ARBA00004613"/>
    </source>
</evidence>
<feature type="domain" description="NEL" evidence="15">
    <location>
        <begin position="1316"/>
        <end position="1606"/>
    </location>
</feature>
<dbReference type="SMART" id="SM00369">
    <property type="entry name" value="LRR_TYP"/>
    <property type="match status" value="4"/>
</dbReference>
<protein>
    <recommendedName>
        <fullName evidence="5">RING-type E3 ubiquitin transferase</fullName>
        <ecNumber evidence="5">2.3.2.27</ecNumber>
    </recommendedName>
</protein>
<dbReference type="PROSITE" id="PS52053">
    <property type="entry name" value="NEL"/>
    <property type="match status" value="1"/>
</dbReference>
<evidence type="ECO:0000256" key="7">
    <source>
        <dbReference type="ARBA" id="ARBA00022614"/>
    </source>
</evidence>
<keyword evidence="9" id="KW-0677">Repeat</keyword>
<evidence type="ECO:0000256" key="12">
    <source>
        <dbReference type="ARBA" id="ARBA00023026"/>
    </source>
</evidence>
<dbReference type="EC" id="2.3.2.27" evidence="5"/>
<keyword evidence="11 14" id="KW-0832">Ubl conjugation</keyword>
<reference evidence="16 17" key="1">
    <citation type="submission" date="2020-12" db="EMBL/GenBank/DDBJ databases">
        <title>Comparative genomic insights into the epidemiology and virulence of plant pathogenic Pseudomonads from Turkey.</title>
        <authorList>
            <person name="Dillon M."/>
            <person name="Ruiz-Bedoya T."/>
            <person name="Bendalovic-Torma C."/>
            <person name="Guttman K.M."/>
            <person name="Kwak H."/>
            <person name="Middleton M.A."/>
            <person name="Wang P.W."/>
            <person name="Horuz S."/>
            <person name="Aysan Y."/>
            <person name="Guttman D.S."/>
        </authorList>
    </citation>
    <scope>NUCLEOTIDE SEQUENCE [LARGE SCALE GENOMIC DNA]</scope>
    <source>
        <strain evidence="16 17">S4_EA_3a</strain>
    </source>
</reference>
<dbReference type="Gene3D" id="1.20.58.360">
    <property type="entry name" value="Shigella T3SS effector IpaH defines"/>
    <property type="match status" value="1"/>
</dbReference>
<evidence type="ECO:0000256" key="1">
    <source>
        <dbReference type="ARBA" id="ARBA00000900"/>
    </source>
</evidence>
<keyword evidence="7" id="KW-0433">Leucine-rich repeat</keyword>
<evidence type="ECO:0000256" key="5">
    <source>
        <dbReference type="ARBA" id="ARBA00012483"/>
    </source>
</evidence>
<gene>
    <name evidence="16" type="ORF">YA0849_08945</name>
</gene>
<comment type="similarity">
    <text evidence="4 14">Belongs to the LRR-containing bacterial E3 ligase family.</text>
</comment>
<dbReference type="InterPro" id="IPR029487">
    <property type="entry name" value="NEL_dom"/>
</dbReference>
<comment type="caution">
    <text evidence="16">The sequence shown here is derived from an EMBL/GenBank/DDBJ whole genome shotgun (WGS) entry which is preliminary data.</text>
</comment>
<evidence type="ECO:0000259" key="15">
    <source>
        <dbReference type="PROSITE" id="PS52053"/>
    </source>
</evidence>
<evidence type="ECO:0000256" key="2">
    <source>
        <dbReference type="ARBA" id="ARBA00004192"/>
    </source>
</evidence>
<dbReference type="Pfam" id="PF14496">
    <property type="entry name" value="NEL"/>
    <property type="match status" value="1"/>
</dbReference>
<comment type="subcellular location">
    <subcellularLocation>
        <location evidence="2">Host cytoplasm</location>
    </subcellularLocation>
    <subcellularLocation>
        <location evidence="3">Secreted</location>
    </subcellularLocation>
</comment>
<dbReference type="Proteomes" id="UP000614123">
    <property type="component" value="Unassembled WGS sequence"/>
</dbReference>
<keyword evidence="12" id="KW-0843">Virulence</keyword>
<evidence type="ECO:0000256" key="6">
    <source>
        <dbReference type="ARBA" id="ARBA00022525"/>
    </source>
</evidence>
<feature type="active site" description="Glycyl thioester intermediate" evidence="14">
    <location>
        <position position="1402"/>
    </location>
</feature>
<dbReference type="PANTHER" id="PTHR47114">
    <property type="match status" value="1"/>
</dbReference>
<keyword evidence="13 14" id="KW-1035">Host cytoplasm</keyword>
<keyword evidence="6 14" id="KW-0964">Secreted</keyword>
<name>A0ABS0VC90_PSEVE</name>
<dbReference type="RefSeq" id="WP_198717176.1">
    <property type="nucleotide sequence ID" value="NZ_JAEILD010000039.1"/>
</dbReference>
<evidence type="ECO:0000313" key="16">
    <source>
        <dbReference type="EMBL" id="MBI6649132.1"/>
    </source>
</evidence>
<evidence type="ECO:0000256" key="11">
    <source>
        <dbReference type="ARBA" id="ARBA00022843"/>
    </source>
</evidence>
<keyword evidence="17" id="KW-1185">Reference proteome</keyword>
<comment type="PTM">
    <text evidence="14">Ubiquitinated in the presence of host E1 ubiquitin-activating enzyme, E2 ubiquitin-conjugating enzyme and ubiquitin.</text>
</comment>